<sequence>MSEKLQLNGFLDAVKLLLIRELYPKEREVFTKCDIMVRDYDPFFFGHRYTQSWWRLQSPRELTFLSPWVDEEIQGIDATSSLRKLEEITARL</sequence>
<dbReference type="RefSeq" id="WP_354695411.1">
    <property type="nucleotide sequence ID" value="NZ_JAZHOG010000006.1"/>
</dbReference>
<comment type="caution">
    <text evidence="1">The sequence shown here is derived from an EMBL/GenBank/DDBJ whole genome shotgun (WGS) entry which is preliminary data.</text>
</comment>
<dbReference type="EMBL" id="JAZHOG010000006">
    <property type="protein sequence ID" value="MEJ8568089.1"/>
    <property type="molecule type" value="Genomic_DNA"/>
</dbReference>
<evidence type="ECO:0000313" key="2">
    <source>
        <dbReference type="Proteomes" id="UP001359886"/>
    </source>
</evidence>
<proteinExistence type="predicted"/>
<evidence type="ECO:0000313" key="1">
    <source>
        <dbReference type="EMBL" id="MEJ8568089.1"/>
    </source>
</evidence>
<protein>
    <submittedName>
        <fullName evidence="1">Uncharacterized protein</fullName>
    </submittedName>
</protein>
<accession>A0AAW9RFA6</accession>
<keyword evidence="2" id="KW-1185">Reference proteome</keyword>
<gene>
    <name evidence="1" type="ORF">V3330_10670</name>
</gene>
<dbReference type="AlphaFoldDB" id="A0AAW9RFA6"/>
<reference evidence="1 2" key="1">
    <citation type="submission" date="2024-02" db="EMBL/GenBank/DDBJ databases">
        <title>A novel Wenzhouxiangellaceae bacterium, isolated from coastal sediments.</title>
        <authorList>
            <person name="Du Z.-J."/>
            <person name="Ye Y.-Q."/>
            <person name="Zhang X.-Y."/>
        </authorList>
    </citation>
    <scope>NUCLEOTIDE SEQUENCE [LARGE SCALE GENOMIC DNA]</scope>
    <source>
        <strain evidence="1 2">CH-27</strain>
    </source>
</reference>
<organism evidence="1 2">
    <name type="scientific">Elongatibacter sediminis</name>
    <dbReference type="NCBI Taxonomy" id="3119006"/>
    <lineage>
        <taxon>Bacteria</taxon>
        <taxon>Pseudomonadati</taxon>
        <taxon>Pseudomonadota</taxon>
        <taxon>Gammaproteobacteria</taxon>
        <taxon>Chromatiales</taxon>
        <taxon>Wenzhouxiangellaceae</taxon>
        <taxon>Elongatibacter</taxon>
    </lineage>
</organism>
<name>A0AAW9RFA6_9GAMM</name>
<dbReference type="Proteomes" id="UP001359886">
    <property type="component" value="Unassembled WGS sequence"/>
</dbReference>